<dbReference type="InterPro" id="IPR000504">
    <property type="entry name" value="RRM_dom"/>
</dbReference>
<feature type="domain" description="RRM" evidence="5">
    <location>
        <begin position="145"/>
        <end position="219"/>
    </location>
</feature>
<feature type="domain" description="RRM" evidence="5">
    <location>
        <begin position="594"/>
        <end position="671"/>
    </location>
</feature>
<dbReference type="CDD" id="cd12748">
    <property type="entry name" value="RRM4_RBM12B"/>
    <property type="match status" value="1"/>
</dbReference>
<proteinExistence type="predicted"/>
<comment type="caution">
    <text evidence="6">The sequence shown here is derived from an EMBL/GenBank/DDBJ whole genome shotgun (WGS) entry which is preliminary data.</text>
</comment>
<organism evidence="6 7">
    <name type="scientific">Phrynosoma platyrhinos</name>
    <name type="common">Desert horned lizard</name>
    <dbReference type="NCBI Taxonomy" id="52577"/>
    <lineage>
        <taxon>Eukaryota</taxon>
        <taxon>Metazoa</taxon>
        <taxon>Chordata</taxon>
        <taxon>Craniata</taxon>
        <taxon>Vertebrata</taxon>
        <taxon>Euteleostomi</taxon>
        <taxon>Lepidosauria</taxon>
        <taxon>Squamata</taxon>
        <taxon>Bifurcata</taxon>
        <taxon>Unidentata</taxon>
        <taxon>Episquamata</taxon>
        <taxon>Toxicofera</taxon>
        <taxon>Iguania</taxon>
        <taxon>Phrynosomatidae</taxon>
        <taxon>Phrynosomatinae</taxon>
        <taxon>Phrynosoma</taxon>
    </lineage>
</organism>
<feature type="domain" description="RRM" evidence="5">
    <location>
        <begin position="772"/>
        <end position="848"/>
    </location>
</feature>
<keyword evidence="1" id="KW-0677">Repeat</keyword>
<feature type="compositionally biased region" description="Basic residues" evidence="4">
    <location>
        <begin position="377"/>
        <end position="395"/>
    </location>
</feature>
<name>A0ABQ7SJN1_PHRPL</name>
<dbReference type="SUPFAM" id="SSF54928">
    <property type="entry name" value="RNA-binding domain, RBD"/>
    <property type="match status" value="4"/>
</dbReference>
<dbReference type="InterPro" id="IPR050666">
    <property type="entry name" value="ESRP"/>
</dbReference>
<evidence type="ECO:0000259" key="5">
    <source>
        <dbReference type="PROSITE" id="PS50102"/>
    </source>
</evidence>
<keyword evidence="2 3" id="KW-0694">RNA-binding</keyword>
<feature type="compositionally biased region" description="Low complexity" evidence="4">
    <location>
        <begin position="297"/>
        <end position="317"/>
    </location>
</feature>
<evidence type="ECO:0000256" key="4">
    <source>
        <dbReference type="SAM" id="MobiDB-lite"/>
    </source>
</evidence>
<dbReference type="InterPro" id="IPR047188">
    <property type="entry name" value="RRM4_RBM12B"/>
</dbReference>
<evidence type="ECO:0000256" key="3">
    <source>
        <dbReference type="PROSITE-ProRule" id="PRU00176"/>
    </source>
</evidence>
<accession>A0ABQ7SJN1</accession>
<dbReference type="InterPro" id="IPR035979">
    <property type="entry name" value="RBD_domain_sf"/>
</dbReference>
<feature type="compositionally biased region" description="Basic residues" evidence="4">
    <location>
        <begin position="333"/>
        <end position="344"/>
    </location>
</feature>
<keyword evidence="7" id="KW-1185">Reference proteome</keyword>
<dbReference type="SMART" id="SM00360">
    <property type="entry name" value="RRM"/>
    <property type="match status" value="5"/>
</dbReference>
<feature type="compositionally biased region" description="Basic residues" evidence="4">
    <location>
        <begin position="360"/>
        <end position="369"/>
    </location>
</feature>
<dbReference type="PROSITE" id="PS50102">
    <property type="entry name" value="RRM"/>
    <property type="match status" value="4"/>
</dbReference>
<evidence type="ECO:0000256" key="1">
    <source>
        <dbReference type="ARBA" id="ARBA00022737"/>
    </source>
</evidence>
<gene>
    <name evidence="6" type="ORF">JD844_015958</name>
</gene>
<dbReference type="Gene3D" id="3.30.70.330">
    <property type="match status" value="5"/>
</dbReference>
<evidence type="ECO:0000313" key="6">
    <source>
        <dbReference type="EMBL" id="KAH0617568.1"/>
    </source>
</evidence>
<feature type="domain" description="RRM" evidence="5">
    <location>
        <begin position="3"/>
        <end position="76"/>
    </location>
</feature>
<protein>
    <recommendedName>
        <fullName evidence="5">RRM domain-containing protein</fullName>
    </recommendedName>
</protein>
<feature type="region of interest" description="Disordered" evidence="4">
    <location>
        <begin position="253"/>
        <end position="476"/>
    </location>
</feature>
<dbReference type="PANTHER" id="PTHR13976">
    <property type="entry name" value="HETEROGENEOUS NUCLEAR RIBONUCLEOPROTEIN-RELATED"/>
    <property type="match status" value="1"/>
</dbReference>
<feature type="compositionally biased region" description="Polar residues" evidence="4">
    <location>
        <begin position="462"/>
        <end position="476"/>
    </location>
</feature>
<dbReference type="Proteomes" id="UP000826234">
    <property type="component" value="Unassembled WGS sequence"/>
</dbReference>
<sequence length="848" mass="96592">MAVVIRLQGLPVVAGSSDIRRFFSGLNIPYGGVHIIGGEKGEAFIVFATDEDARLAMSYSGGYIKGSRIEFFLSSKAEMQSIIESGRKRVDHRERETAESMWTGSRFGTSNYEDSFHSNDSRNWNDLTNSRYDQPRKESYEPDNLYLSLHGMPYSATEDDVLTFFAGLQVDGVIIFKTKGLNNGHGVVKFATPSDAMKGLQRNREYMGKRYIEIHRSDEATWIKNGGRVEDKMDYSFSNEHFTHDLNKVRFCSSRENTSGGPDYLSGRHTHSRSPPRKVRTHTYSLSPPRRIVADTSSRSPPSRGISRPQSRSPPGRVMRHIHSVSPPTRIMTRTHSRSPRRIVSHTSSRSPPMGVMARTHSRSPRKIVSHSSSRTPPRRVMAHGHSRSPPRKITTHTSSRSPTRRIVPHTSSRSPVRRVMPRTRSRSPPRRVMTHSHSRSPPRRIMSHTLSRSPPRRVTARSHSPFSQSTRSQSPHNKEYYIHVKNVPLHIEKRDLRAFFEESDVSSSQITFLKSYENETNKEAIVMFRSMREYRSALGYHKHDLHGRQILLFPISKRAVLQLSGFSESSRSPERHHHVKEKSDWDGYSGRNTCVYVRKLPYDVTKAEVQEFFAGFNIYENDIHLLYDEEGIGLGEALVKFRNEDEAQKAESLNLQHFLGTEVLLRCISEKQMQEFGINVSSVSDEKMQDHHHTFERGQHVYQAGSQGLFVQGKPKPPSNYRHTLNDFISSPDHFGGPVPFTEFGGDIHGHFPDGHFMPDSNFSRGSDRATLIKLKNIPFRASPNEILDFFHGYKIIPESLSIQHNKYGMSSGEAVIALVNYNEAMAAINELNDRPIGPRKIRLNLV</sequence>
<evidence type="ECO:0000313" key="7">
    <source>
        <dbReference type="Proteomes" id="UP000826234"/>
    </source>
</evidence>
<feature type="compositionally biased region" description="Basic residues" evidence="4">
    <location>
        <begin position="416"/>
        <end position="447"/>
    </location>
</feature>
<dbReference type="EMBL" id="JAIPUX010005289">
    <property type="protein sequence ID" value="KAH0617568.1"/>
    <property type="molecule type" value="Genomic_DNA"/>
</dbReference>
<dbReference type="Pfam" id="PF00076">
    <property type="entry name" value="RRM_1"/>
    <property type="match status" value="2"/>
</dbReference>
<evidence type="ECO:0000256" key="2">
    <source>
        <dbReference type="ARBA" id="ARBA00022884"/>
    </source>
</evidence>
<reference evidence="6 7" key="1">
    <citation type="journal article" date="2022" name="Gigascience">
        <title>A chromosome-level genome assembly and annotation of the desert horned lizard, Phrynosoma platyrhinos, provides insight into chromosomal rearrangements among reptiles.</title>
        <authorList>
            <person name="Koochekian N."/>
            <person name="Ascanio A."/>
            <person name="Farleigh K."/>
            <person name="Card D.C."/>
            <person name="Schield D.R."/>
            <person name="Castoe T.A."/>
            <person name="Jezkova T."/>
        </authorList>
    </citation>
    <scope>NUCLEOTIDE SEQUENCE [LARGE SCALE GENOMIC DNA]</scope>
    <source>
        <strain evidence="6">NK-2021</strain>
    </source>
</reference>
<dbReference type="InterPro" id="IPR012677">
    <property type="entry name" value="Nucleotide-bd_a/b_plait_sf"/>
</dbReference>
<feature type="compositionally biased region" description="Basic residues" evidence="4">
    <location>
        <begin position="268"/>
        <end position="281"/>
    </location>
</feature>